<evidence type="ECO:0000313" key="3">
    <source>
        <dbReference type="Proteomes" id="UP001054945"/>
    </source>
</evidence>
<keyword evidence="3" id="KW-1185">Reference proteome</keyword>
<feature type="transmembrane region" description="Helical" evidence="1">
    <location>
        <begin position="226"/>
        <end position="244"/>
    </location>
</feature>
<protein>
    <submittedName>
        <fullName evidence="2">Uncharacterized protein</fullName>
    </submittedName>
</protein>
<proteinExistence type="predicted"/>
<dbReference type="EMBL" id="BPLR01005566">
    <property type="protein sequence ID" value="GIY03342.1"/>
    <property type="molecule type" value="Genomic_DNA"/>
</dbReference>
<accession>A0AAV4Q4P2</accession>
<comment type="caution">
    <text evidence="2">The sequence shown here is derived from an EMBL/GenBank/DDBJ whole genome shotgun (WGS) entry which is preliminary data.</text>
</comment>
<organism evidence="2 3">
    <name type="scientific">Caerostris extrusa</name>
    <name type="common">Bark spider</name>
    <name type="synonym">Caerostris bankana</name>
    <dbReference type="NCBI Taxonomy" id="172846"/>
    <lineage>
        <taxon>Eukaryota</taxon>
        <taxon>Metazoa</taxon>
        <taxon>Ecdysozoa</taxon>
        <taxon>Arthropoda</taxon>
        <taxon>Chelicerata</taxon>
        <taxon>Arachnida</taxon>
        <taxon>Araneae</taxon>
        <taxon>Araneomorphae</taxon>
        <taxon>Entelegynae</taxon>
        <taxon>Araneoidea</taxon>
        <taxon>Araneidae</taxon>
        <taxon>Caerostris</taxon>
    </lineage>
</organism>
<keyword evidence="1" id="KW-0812">Transmembrane</keyword>
<name>A0AAV4Q4P2_CAEEX</name>
<dbReference type="AlphaFoldDB" id="A0AAV4Q4P2"/>
<evidence type="ECO:0000256" key="1">
    <source>
        <dbReference type="SAM" id="Phobius"/>
    </source>
</evidence>
<gene>
    <name evidence="2" type="ORF">CEXT_353111</name>
</gene>
<keyword evidence="1" id="KW-1133">Transmembrane helix</keyword>
<dbReference type="Proteomes" id="UP001054945">
    <property type="component" value="Unassembled WGS sequence"/>
</dbReference>
<keyword evidence="1" id="KW-0472">Membrane</keyword>
<evidence type="ECO:0000313" key="2">
    <source>
        <dbReference type="EMBL" id="GIY03342.1"/>
    </source>
</evidence>
<reference evidence="2 3" key="1">
    <citation type="submission" date="2021-06" db="EMBL/GenBank/DDBJ databases">
        <title>Caerostris extrusa draft genome.</title>
        <authorList>
            <person name="Kono N."/>
            <person name="Arakawa K."/>
        </authorList>
    </citation>
    <scope>NUCLEOTIDE SEQUENCE [LARGE SCALE GENOMIC DNA]</scope>
</reference>
<sequence length="256" mass="29694">MSCPLYKRAGPSVPSYLLLSPFGIDALIESTVTKEARLVPKILFTSSGYNQLKCIEPEALINNYLKSEDYFETKETTQCDTNYFRQLLSDYSFVQFLFRENGQYNSVAYPQIIESLRSVYELAFRNPLRSIYSSWGPRTGSLLTPREVPILSRKKKRQNNKYTKKNSVTPPYRVNRRFSRHLRRGQKCLVVRINDLLPVSYSSSVVGRLWTNGERALSRDVPQGTLWFYFLSFFFFVFVVINELQNGVPSTEELVL</sequence>